<evidence type="ECO:0000313" key="1">
    <source>
        <dbReference type="EMBL" id="ALI06594.1"/>
    </source>
</evidence>
<gene>
    <name evidence="1" type="ORF">AO356_07190</name>
</gene>
<dbReference type="Proteomes" id="UP000059425">
    <property type="component" value="Chromosome"/>
</dbReference>
<dbReference type="RefSeq" id="WP_060739178.1">
    <property type="nucleotide sequence ID" value="NZ_CP012831.1"/>
</dbReference>
<dbReference type="EMBL" id="CP012831">
    <property type="protein sequence ID" value="ALI06594.1"/>
    <property type="molecule type" value="Genomic_DNA"/>
</dbReference>
<accession>A0A0N9W5T8</accession>
<reference evidence="1 2" key="2">
    <citation type="journal article" date="2018" name="Nature">
        <title>Mutant phenotypes for thousands of bacterial genes of unknown function.</title>
        <authorList>
            <person name="Price M.N."/>
            <person name="Wetmore K.M."/>
            <person name="Waters R.J."/>
            <person name="Callaghan M."/>
            <person name="Ray J."/>
            <person name="Liu H."/>
            <person name="Kuehl J.V."/>
            <person name="Melnyk R.A."/>
            <person name="Lamson J.S."/>
            <person name="Suh Y."/>
            <person name="Carlson H.K."/>
            <person name="Esquivel Z."/>
            <person name="Sadeeshkumar H."/>
            <person name="Chakraborty R."/>
            <person name="Zane G.M."/>
            <person name="Rubin B.E."/>
            <person name="Wall J.D."/>
            <person name="Visel A."/>
            <person name="Bristow J."/>
            <person name="Blow M.J."/>
            <person name="Arkin A.P."/>
            <person name="Deutschbauer A.M."/>
        </authorList>
    </citation>
    <scope>NUCLEOTIDE SEQUENCE [LARGE SCALE GENOMIC DNA]</scope>
    <source>
        <strain evidence="1 2">FW300-N2C3</strain>
    </source>
</reference>
<proteinExistence type="predicted"/>
<evidence type="ECO:0000313" key="2">
    <source>
        <dbReference type="Proteomes" id="UP000059425"/>
    </source>
</evidence>
<dbReference type="OrthoDB" id="7028706at2"/>
<name>A0A0N9W5T8_PSEFL</name>
<protein>
    <submittedName>
        <fullName evidence="1">Uncharacterized protein</fullName>
    </submittedName>
</protein>
<sequence length="127" mass="14009">MANFALPILTQFSGNKPAEKVTINLSKLGANLEVQIPDSNEISADWSVYPILGANKDHPDWSGQQVAAGTWDDANDGMVKLTGLKVTVPKAELQKYLGRQVELRYRFANESGYDLYSDPSVKLKIEP</sequence>
<dbReference type="AlphaFoldDB" id="A0A0N9W5T8"/>
<reference evidence="2" key="1">
    <citation type="submission" date="2015-09" db="EMBL/GenBank/DDBJ databases">
        <title>Whole genome sequence of Pseudomonas fluorescens FW300-N2C3.</title>
        <authorList>
            <person name="Ray J."/>
            <person name="Melnyk R."/>
            <person name="Deutschbauer A."/>
        </authorList>
    </citation>
    <scope>NUCLEOTIDE SEQUENCE [LARGE SCALE GENOMIC DNA]</scope>
    <source>
        <strain evidence="2">FW300-N2C3</strain>
    </source>
</reference>
<organism evidence="1 2">
    <name type="scientific">Pseudomonas fluorescens</name>
    <dbReference type="NCBI Taxonomy" id="294"/>
    <lineage>
        <taxon>Bacteria</taxon>
        <taxon>Pseudomonadati</taxon>
        <taxon>Pseudomonadota</taxon>
        <taxon>Gammaproteobacteria</taxon>
        <taxon>Pseudomonadales</taxon>
        <taxon>Pseudomonadaceae</taxon>
        <taxon>Pseudomonas</taxon>
    </lineage>
</organism>